<reference evidence="2" key="1">
    <citation type="submission" date="2023-10" db="EMBL/GenBank/DDBJ databases">
        <authorList>
            <person name="Hackl T."/>
        </authorList>
    </citation>
    <scope>NUCLEOTIDE SEQUENCE</scope>
</reference>
<dbReference type="SMART" id="SM00355">
    <property type="entry name" value="ZnF_C2H2"/>
    <property type="match status" value="2"/>
</dbReference>
<proteinExistence type="predicted"/>
<dbReference type="PROSITE" id="PS00028">
    <property type="entry name" value="ZINC_FINGER_C2H2_1"/>
    <property type="match status" value="1"/>
</dbReference>
<gene>
    <name evidence="2" type="ORF">KHLLAP_LOCUS13202</name>
</gene>
<sequence>MRQHGINAEKTYMPHGFLEFNEQLILGYFEGSKISSSSFLISNSTRFLVHRYELEVLAIACETVSLFRGKKFTLQQGKQECMKPAPDKYPTLDTLFGLQEHDGFCYVCQKYYASYAVVRDHKSLTHVGLQCHWGTCATTTTTEADMKTHIMQHNNDAGAPLLVLGLVYAAHFIHVRATTYGAFGRQ</sequence>
<dbReference type="Proteomes" id="UP001295740">
    <property type="component" value="Unassembled WGS sequence"/>
</dbReference>
<comment type="caution">
    <text evidence="2">The sequence shown here is derived from an EMBL/GenBank/DDBJ whole genome shotgun (WGS) entry which is preliminary data.</text>
</comment>
<accession>A0AAI8VXW0</accession>
<dbReference type="InterPro" id="IPR013087">
    <property type="entry name" value="Znf_C2H2_type"/>
</dbReference>
<dbReference type="AlphaFoldDB" id="A0AAI8VXW0"/>
<feature type="domain" description="C2H2-type" evidence="1">
    <location>
        <begin position="105"/>
        <end position="126"/>
    </location>
</feature>
<evidence type="ECO:0000313" key="3">
    <source>
        <dbReference type="Proteomes" id="UP001295740"/>
    </source>
</evidence>
<name>A0AAI8VXW0_9PEZI</name>
<organism evidence="2 3">
    <name type="scientific">Anthostomella pinea</name>
    <dbReference type="NCBI Taxonomy" id="933095"/>
    <lineage>
        <taxon>Eukaryota</taxon>
        <taxon>Fungi</taxon>
        <taxon>Dikarya</taxon>
        <taxon>Ascomycota</taxon>
        <taxon>Pezizomycotina</taxon>
        <taxon>Sordariomycetes</taxon>
        <taxon>Xylariomycetidae</taxon>
        <taxon>Xylariales</taxon>
        <taxon>Xylariaceae</taxon>
        <taxon>Anthostomella</taxon>
    </lineage>
</organism>
<evidence type="ECO:0000259" key="1">
    <source>
        <dbReference type="PROSITE" id="PS00028"/>
    </source>
</evidence>
<keyword evidence="3" id="KW-1185">Reference proteome</keyword>
<evidence type="ECO:0000313" key="2">
    <source>
        <dbReference type="EMBL" id="CAJ2512734.1"/>
    </source>
</evidence>
<dbReference type="EMBL" id="CAUWAG010000020">
    <property type="protein sequence ID" value="CAJ2512734.1"/>
    <property type="molecule type" value="Genomic_DNA"/>
</dbReference>
<protein>
    <submittedName>
        <fullName evidence="2">Uu.00g008530.m01.CDS01</fullName>
    </submittedName>
</protein>